<protein>
    <recommendedName>
        <fullName evidence="6 12">Dihydropteroate synthase</fullName>
        <shortName evidence="12">DHPS</shortName>
        <ecNumber evidence="5 12">2.5.1.15</ecNumber>
    </recommendedName>
    <alternativeName>
        <fullName evidence="11 12">Dihydropteroate pyrophosphorylase</fullName>
    </alternativeName>
</protein>
<organism evidence="14 15">
    <name type="scientific">Tianweitania populi</name>
    <dbReference type="NCBI Taxonomy" id="1607949"/>
    <lineage>
        <taxon>Bacteria</taxon>
        <taxon>Pseudomonadati</taxon>
        <taxon>Pseudomonadota</taxon>
        <taxon>Alphaproteobacteria</taxon>
        <taxon>Hyphomicrobiales</taxon>
        <taxon>Phyllobacteriaceae</taxon>
        <taxon>Tianweitania</taxon>
    </lineage>
</organism>
<reference evidence="14" key="1">
    <citation type="journal article" date="2014" name="Int. J. Syst. Evol. Microbiol.">
        <title>Complete genome sequence of Corynebacterium casei LMG S-19264T (=DSM 44701T), isolated from a smear-ripened cheese.</title>
        <authorList>
            <consortium name="US DOE Joint Genome Institute (JGI-PGF)"/>
            <person name="Walter F."/>
            <person name="Albersmeier A."/>
            <person name="Kalinowski J."/>
            <person name="Ruckert C."/>
        </authorList>
    </citation>
    <scope>NUCLEOTIDE SEQUENCE</scope>
    <source>
        <strain evidence="14">KCTC 42249</strain>
    </source>
</reference>
<dbReference type="GO" id="GO:0046654">
    <property type="term" value="P:tetrahydrofolate biosynthetic process"/>
    <property type="evidence" value="ECO:0007669"/>
    <property type="project" value="UniProtKB-UniPathway"/>
</dbReference>
<sequence length="286" mass="30843">MNVTIDQTRLWRLAHGRSLELVRQAQLMGVLNVTPDSFSDGGQYTSLDAVLRQAERLVEEGASIIDVGGESTRPGSAPVSPEEERNRVVPAIKAIAERFNVLLSIDTYRAETAQAAVDAGAHIVNDVWGLQREPDLAGVAARNGAGLVIMHTNRGGRPILPDVIEDQVGFLQRSLKIAHEAGVTNEQIVLDPGFGFGKETLAMNLSLMRRVAELKALGFPLLVGTSRKRFLGTITGREPAERDAATAATSVILRMAGAVLFRVHDVAMNRDALAVVDAMLQAEPRL</sequence>
<dbReference type="GO" id="GO:0004156">
    <property type="term" value="F:dihydropteroate synthase activity"/>
    <property type="evidence" value="ECO:0007669"/>
    <property type="project" value="UniProtKB-EC"/>
</dbReference>
<dbReference type="CDD" id="cd00739">
    <property type="entry name" value="DHPS"/>
    <property type="match status" value="1"/>
</dbReference>
<comment type="cofactor">
    <cofactor evidence="2 12">
        <name>Mg(2+)</name>
        <dbReference type="ChEBI" id="CHEBI:18420"/>
    </cofactor>
</comment>
<name>A0A8J3DNJ1_9HYPH</name>
<feature type="domain" description="Pterin-binding" evidence="13">
    <location>
        <begin position="25"/>
        <end position="274"/>
    </location>
</feature>
<dbReference type="EC" id="2.5.1.15" evidence="5 12"/>
<dbReference type="AlphaFoldDB" id="A0A8J3DNJ1"/>
<dbReference type="PROSITE" id="PS00793">
    <property type="entry name" value="DHPS_2"/>
    <property type="match status" value="1"/>
</dbReference>
<comment type="catalytic activity">
    <reaction evidence="1">
        <text>(7,8-dihydropterin-6-yl)methyl diphosphate + 4-aminobenzoate = 7,8-dihydropteroate + diphosphate</text>
        <dbReference type="Rhea" id="RHEA:19949"/>
        <dbReference type="ChEBI" id="CHEBI:17836"/>
        <dbReference type="ChEBI" id="CHEBI:17839"/>
        <dbReference type="ChEBI" id="CHEBI:33019"/>
        <dbReference type="ChEBI" id="CHEBI:72950"/>
        <dbReference type="EC" id="2.5.1.15"/>
    </reaction>
</comment>
<dbReference type="RefSeq" id="WP_189502398.1">
    <property type="nucleotide sequence ID" value="NZ_BMZQ01000001.1"/>
</dbReference>
<evidence type="ECO:0000256" key="1">
    <source>
        <dbReference type="ARBA" id="ARBA00000012"/>
    </source>
</evidence>
<dbReference type="PROSITE" id="PS00792">
    <property type="entry name" value="DHPS_1"/>
    <property type="match status" value="1"/>
</dbReference>
<evidence type="ECO:0000256" key="10">
    <source>
        <dbReference type="ARBA" id="ARBA00022909"/>
    </source>
</evidence>
<dbReference type="PROSITE" id="PS50972">
    <property type="entry name" value="PTERIN_BINDING"/>
    <property type="match status" value="1"/>
</dbReference>
<evidence type="ECO:0000256" key="11">
    <source>
        <dbReference type="ARBA" id="ARBA00030193"/>
    </source>
</evidence>
<evidence type="ECO:0000256" key="3">
    <source>
        <dbReference type="ARBA" id="ARBA00004763"/>
    </source>
</evidence>
<dbReference type="PANTHER" id="PTHR20941">
    <property type="entry name" value="FOLATE SYNTHESIS PROTEINS"/>
    <property type="match status" value="1"/>
</dbReference>
<dbReference type="InterPro" id="IPR045031">
    <property type="entry name" value="DHP_synth-like"/>
</dbReference>
<comment type="pathway">
    <text evidence="3 12">Cofactor biosynthesis; tetrahydrofolate biosynthesis; 7,8-dihydrofolate from 2-amino-4-hydroxy-6-hydroxymethyl-7,8-dihydropteridine diphosphate and 4-aminobenzoate: step 1/2.</text>
</comment>
<keyword evidence="10 12" id="KW-0289">Folate biosynthesis</keyword>
<accession>A0A8J3DNJ1</accession>
<dbReference type="InterPro" id="IPR000489">
    <property type="entry name" value="Pterin-binding_dom"/>
</dbReference>
<dbReference type="EMBL" id="BMZQ01000001">
    <property type="protein sequence ID" value="GHD10049.1"/>
    <property type="molecule type" value="Genomic_DNA"/>
</dbReference>
<evidence type="ECO:0000259" key="13">
    <source>
        <dbReference type="PROSITE" id="PS50972"/>
    </source>
</evidence>
<dbReference type="GO" id="GO:0046656">
    <property type="term" value="P:folic acid biosynthetic process"/>
    <property type="evidence" value="ECO:0007669"/>
    <property type="project" value="UniProtKB-KW"/>
</dbReference>
<dbReference type="FunFam" id="3.20.20.20:FF:000006">
    <property type="entry name" value="Dihydropteroate synthase"/>
    <property type="match status" value="1"/>
</dbReference>
<evidence type="ECO:0000256" key="6">
    <source>
        <dbReference type="ARBA" id="ARBA00016919"/>
    </source>
</evidence>
<evidence type="ECO:0000256" key="5">
    <source>
        <dbReference type="ARBA" id="ARBA00012458"/>
    </source>
</evidence>
<evidence type="ECO:0000313" key="15">
    <source>
        <dbReference type="Proteomes" id="UP000630142"/>
    </source>
</evidence>
<proteinExistence type="inferred from homology"/>
<dbReference type="InterPro" id="IPR011005">
    <property type="entry name" value="Dihydropteroate_synth-like_sf"/>
</dbReference>
<dbReference type="GO" id="GO:0005829">
    <property type="term" value="C:cytosol"/>
    <property type="evidence" value="ECO:0007669"/>
    <property type="project" value="TreeGrafter"/>
</dbReference>
<dbReference type="InterPro" id="IPR006390">
    <property type="entry name" value="DHP_synth_dom"/>
</dbReference>
<reference evidence="14" key="2">
    <citation type="submission" date="2020-09" db="EMBL/GenBank/DDBJ databases">
        <authorList>
            <person name="Sun Q."/>
            <person name="Kim S."/>
        </authorList>
    </citation>
    <scope>NUCLEOTIDE SEQUENCE</scope>
    <source>
        <strain evidence="14">KCTC 42249</strain>
    </source>
</reference>
<evidence type="ECO:0000313" key="14">
    <source>
        <dbReference type="EMBL" id="GHD10049.1"/>
    </source>
</evidence>
<keyword evidence="9 12" id="KW-0460">Magnesium</keyword>
<comment type="caution">
    <text evidence="14">The sequence shown here is derived from an EMBL/GenBank/DDBJ whole genome shotgun (WGS) entry which is preliminary data.</text>
</comment>
<dbReference type="SUPFAM" id="SSF51717">
    <property type="entry name" value="Dihydropteroate synthetase-like"/>
    <property type="match status" value="1"/>
</dbReference>
<dbReference type="Pfam" id="PF00809">
    <property type="entry name" value="Pterin_bind"/>
    <property type="match status" value="1"/>
</dbReference>
<evidence type="ECO:0000256" key="9">
    <source>
        <dbReference type="ARBA" id="ARBA00022842"/>
    </source>
</evidence>
<comment type="function">
    <text evidence="12">Catalyzes the condensation of para-aminobenzoate (pABA) with 6-hydroxymethyl-7,8-dihydropterin diphosphate (DHPt-PP) to form 7,8-dihydropteroate (H2Pte), the immediate precursor of folate derivatives.</text>
</comment>
<keyword evidence="7 12" id="KW-0808">Transferase</keyword>
<dbReference type="NCBIfam" id="TIGR01496">
    <property type="entry name" value="DHPS"/>
    <property type="match status" value="1"/>
</dbReference>
<gene>
    <name evidence="14" type="ORF">GCM10016234_11450</name>
</gene>
<keyword evidence="8 12" id="KW-0479">Metal-binding</keyword>
<comment type="similarity">
    <text evidence="4 12">Belongs to the DHPS family.</text>
</comment>
<evidence type="ECO:0000256" key="4">
    <source>
        <dbReference type="ARBA" id="ARBA00009503"/>
    </source>
</evidence>
<evidence type="ECO:0000256" key="12">
    <source>
        <dbReference type="RuleBase" id="RU361205"/>
    </source>
</evidence>
<evidence type="ECO:0000256" key="2">
    <source>
        <dbReference type="ARBA" id="ARBA00001946"/>
    </source>
</evidence>
<dbReference type="GO" id="GO:0046872">
    <property type="term" value="F:metal ion binding"/>
    <property type="evidence" value="ECO:0007669"/>
    <property type="project" value="UniProtKB-KW"/>
</dbReference>
<dbReference type="Gene3D" id="3.20.20.20">
    <property type="entry name" value="Dihydropteroate synthase-like"/>
    <property type="match status" value="1"/>
</dbReference>
<evidence type="ECO:0000256" key="7">
    <source>
        <dbReference type="ARBA" id="ARBA00022679"/>
    </source>
</evidence>
<dbReference type="UniPathway" id="UPA00077">
    <property type="reaction ID" value="UER00156"/>
</dbReference>
<dbReference type="PANTHER" id="PTHR20941:SF1">
    <property type="entry name" value="FOLIC ACID SYNTHESIS PROTEIN FOL1"/>
    <property type="match status" value="1"/>
</dbReference>
<dbReference type="Proteomes" id="UP000630142">
    <property type="component" value="Unassembled WGS sequence"/>
</dbReference>
<keyword evidence="15" id="KW-1185">Reference proteome</keyword>
<evidence type="ECO:0000256" key="8">
    <source>
        <dbReference type="ARBA" id="ARBA00022723"/>
    </source>
</evidence>